<proteinExistence type="predicted"/>
<evidence type="ECO:0000256" key="1">
    <source>
        <dbReference type="SAM" id="SignalP"/>
    </source>
</evidence>
<feature type="chain" id="PRO_5040331534" evidence="1">
    <location>
        <begin position="24"/>
        <end position="203"/>
    </location>
</feature>
<dbReference type="AlphaFoldDB" id="A0A9P6EAS2"/>
<reference evidence="2" key="1">
    <citation type="submission" date="2020-11" db="EMBL/GenBank/DDBJ databases">
        <authorList>
            <consortium name="DOE Joint Genome Institute"/>
            <person name="Ahrendt S."/>
            <person name="Riley R."/>
            <person name="Andreopoulos W."/>
            <person name="Labutti K."/>
            <person name="Pangilinan J."/>
            <person name="Ruiz-Duenas F.J."/>
            <person name="Barrasa J.M."/>
            <person name="Sanchez-Garcia M."/>
            <person name="Camarero S."/>
            <person name="Miyauchi S."/>
            <person name="Serrano A."/>
            <person name="Linde D."/>
            <person name="Babiker R."/>
            <person name="Drula E."/>
            <person name="Ayuso-Fernandez I."/>
            <person name="Pacheco R."/>
            <person name="Padilla G."/>
            <person name="Ferreira P."/>
            <person name="Barriuso J."/>
            <person name="Kellner H."/>
            <person name="Castanera R."/>
            <person name="Alfaro M."/>
            <person name="Ramirez L."/>
            <person name="Pisabarro A.G."/>
            <person name="Kuo A."/>
            <person name="Tritt A."/>
            <person name="Lipzen A."/>
            <person name="He G."/>
            <person name="Yan M."/>
            <person name="Ng V."/>
            <person name="Cullen D."/>
            <person name="Martin F."/>
            <person name="Rosso M.-N."/>
            <person name="Henrissat B."/>
            <person name="Hibbett D."/>
            <person name="Martinez A.T."/>
            <person name="Grigoriev I.V."/>
        </authorList>
    </citation>
    <scope>NUCLEOTIDE SEQUENCE</scope>
    <source>
        <strain evidence="2">CBS 506.95</strain>
    </source>
</reference>
<keyword evidence="1" id="KW-0732">Signal</keyword>
<keyword evidence="3" id="KW-1185">Reference proteome</keyword>
<dbReference type="Pfam" id="PF14273">
    <property type="entry name" value="DUF4360"/>
    <property type="match status" value="1"/>
</dbReference>
<gene>
    <name evidence="2" type="ORF">CPB83DRAFT_859090</name>
</gene>
<organism evidence="2 3">
    <name type="scientific">Crepidotus variabilis</name>
    <dbReference type="NCBI Taxonomy" id="179855"/>
    <lineage>
        <taxon>Eukaryota</taxon>
        <taxon>Fungi</taxon>
        <taxon>Dikarya</taxon>
        <taxon>Basidiomycota</taxon>
        <taxon>Agaricomycotina</taxon>
        <taxon>Agaricomycetes</taxon>
        <taxon>Agaricomycetidae</taxon>
        <taxon>Agaricales</taxon>
        <taxon>Agaricineae</taxon>
        <taxon>Crepidotaceae</taxon>
        <taxon>Crepidotus</taxon>
    </lineage>
</organism>
<protein>
    <submittedName>
        <fullName evidence="2">Uncharacterized protein</fullName>
    </submittedName>
</protein>
<evidence type="ECO:0000313" key="2">
    <source>
        <dbReference type="EMBL" id="KAF9525637.1"/>
    </source>
</evidence>
<dbReference type="EMBL" id="MU157881">
    <property type="protein sequence ID" value="KAF9525637.1"/>
    <property type="molecule type" value="Genomic_DNA"/>
</dbReference>
<dbReference type="OrthoDB" id="152248at2759"/>
<name>A0A9P6EAS2_9AGAR</name>
<dbReference type="InterPro" id="IPR025649">
    <property type="entry name" value="DUF4360"/>
</dbReference>
<dbReference type="PANTHER" id="PTHR38847">
    <property type="match status" value="1"/>
</dbReference>
<accession>A0A9P6EAS2</accession>
<feature type="signal peptide" evidence="1">
    <location>
        <begin position="1"/>
        <end position="23"/>
    </location>
</feature>
<dbReference type="Proteomes" id="UP000807306">
    <property type="component" value="Unassembled WGS sequence"/>
</dbReference>
<sequence length="203" mass="21422">MAFTNSLWYTVLGSFLVLQASAAAVNVTSSSVPYSISAYGIQGTGCSPGTVTSSIVGGKDINVSYKAFTASDGPSVSIDENRKNCQFTVTVQTPAGYQFGFDKFSYDGSYSVASSVKASYKTYYYFQSSINQVTGGQTLVGPAKDDCPFSNSYSGIVWSECGGTNIVNIDTSIRIDNTANTAGSGAITVKNTPSISNFVWRTC</sequence>
<evidence type="ECO:0000313" key="3">
    <source>
        <dbReference type="Proteomes" id="UP000807306"/>
    </source>
</evidence>
<dbReference type="PANTHER" id="PTHR38847:SF1">
    <property type="entry name" value="PSEUDOURIDINE SYNTHASE RSUA_RLUA-LIKE DOMAIN-CONTAINING PROTEIN"/>
    <property type="match status" value="1"/>
</dbReference>
<comment type="caution">
    <text evidence="2">The sequence shown here is derived from an EMBL/GenBank/DDBJ whole genome shotgun (WGS) entry which is preliminary data.</text>
</comment>